<proteinExistence type="predicted"/>
<dbReference type="SUPFAM" id="SSF55144">
    <property type="entry name" value="LigT-like"/>
    <property type="match status" value="1"/>
</dbReference>
<dbReference type="PIRSF" id="PIRSF027019">
    <property type="entry name" value="Euk_LigT"/>
    <property type="match status" value="1"/>
</dbReference>
<dbReference type="InterPro" id="IPR004087">
    <property type="entry name" value="KH_dom"/>
</dbReference>
<dbReference type="Proteomes" id="UP000230066">
    <property type="component" value="Unassembled WGS sequence"/>
</dbReference>
<dbReference type="AlphaFoldDB" id="A0A2H1C156"/>
<dbReference type="InterPro" id="IPR019510">
    <property type="entry name" value="AKAP7-like_phosphoesterase"/>
</dbReference>
<evidence type="ECO:0000259" key="2">
    <source>
        <dbReference type="SMART" id="SM00322"/>
    </source>
</evidence>
<keyword evidence="1" id="KW-0694">RNA-binding</keyword>
<dbReference type="InterPro" id="IPR009097">
    <property type="entry name" value="Cyclic_Pdiesterase"/>
</dbReference>
<gene>
    <name evidence="3" type="ORF">D915_008058</name>
    <name evidence="4" type="ORF">D915_008059</name>
</gene>
<dbReference type="Gene3D" id="3.30.1370.10">
    <property type="entry name" value="K Homology domain, type 1"/>
    <property type="match status" value="1"/>
</dbReference>
<reference evidence="3 5" key="1">
    <citation type="submission" date="2019-03" db="EMBL/GenBank/DDBJ databases">
        <title>Improved annotation for the trematode Fasciola hepatica.</title>
        <authorList>
            <person name="Choi Y.-J."/>
            <person name="Martin J."/>
            <person name="Mitreva M."/>
        </authorList>
    </citation>
    <scope>NUCLEOTIDE SEQUENCE [LARGE SCALE GENOMIC DNA]</scope>
</reference>
<name>A0A2H1C156_FASHE</name>
<dbReference type="SUPFAM" id="SSF54791">
    <property type="entry name" value="Eukaryotic type KH-domain (KH-domain type I)"/>
    <property type="match status" value="1"/>
</dbReference>
<dbReference type="SMART" id="SM00322">
    <property type="entry name" value="KH"/>
    <property type="match status" value="1"/>
</dbReference>
<dbReference type="Pfam" id="PF00013">
    <property type="entry name" value="KH_1"/>
    <property type="match status" value="1"/>
</dbReference>
<comment type="caution">
    <text evidence="3">The sequence shown here is derived from an EMBL/GenBank/DDBJ whole genome shotgun (WGS) entry which is preliminary data.</text>
</comment>
<dbReference type="PROSITE" id="PS50084">
    <property type="entry name" value="KH_TYPE_1"/>
    <property type="match status" value="1"/>
</dbReference>
<evidence type="ECO:0000313" key="4">
    <source>
        <dbReference type="EMBL" id="THD21365.1"/>
    </source>
</evidence>
<dbReference type="EMBL" id="JXXN02003609">
    <property type="protein sequence ID" value="THD21364.1"/>
    <property type="molecule type" value="Genomic_DNA"/>
</dbReference>
<dbReference type="PANTHER" id="PTHR13360:SF1">
    <property type="entry name" value="ACTIVATING SIGNAL COINTEGRATOR 1 COMPLEX SUBUNIT 1"/>
    <property type="match status" value="1"/>
</dbReference>
<dbReference type="InterPro" id="IPR004088">
    <property type="entry name" value="KH_dom_type_1"/>
</dbReference>
<protein>
    <submittedName>
        <fullName evidence="3">Activating signal cointegrator 1 complex subunit 1</fullName>
    </submittedName>
</protein>
<dbReference type="GO" id="GO:0005634">
    <property type="term" value="C:nucleus"/>
    <property type="evidence" value="ECO:0007669"/>
    <property type="project" value="TreeGrafter"/>
</dbReference>
<evidence type="ECO:0000313" key="5">
    <source>
        <dbReference type="Proteomes" id="UP000230066"/>
    </source>
</evidence>
<dbReference type="InterPro" id="IPR036612">
    <property type="entry name" value="KH_dom_type_1_sf"/>
</dbReference>
<evidence type="ECO:0000313" key="3">
    <source>
        <dbReference type="EMBL" id="THD21364.1"/>
    </source>
</evidence>
<organism evidence="3 5">
    <name type="scientific">Fasciola hepatica</name>
    <name type="common">Liver fluke</name>
    <dbReference type="NCBI Taxonomy" id="6192"/>
    <lineage>
        <taxon>Eukaryota</taxon>
        <taxon>Metazoa</taxon>
        <taxon>Spiralia</taxon>
        <taxon>Lophotrochozoa</taxon>
        <taxon>Platyhelminthes</taxon>
        <taxon>Trematoda</taxon>
        <taxon>Digenea</taxon>
        <taxon>Plagiorchiida</taxon>
        <taxon>Echinostomata</taxon>
        <taxon>Echinostomatoidea</taxon>
        <taxon>Fasciolidae</taxon>
        <taxon>Fasciola</taxon>
    </lineage>
</organism>
<dbReference type="GO" id="GO:0006307">
    <property type="term" value="P:DNA alkylation repair"/>
    <property type="evidence" value="ECO:0007669"/>
    <property type="project" value="InterPro"/>
</dbReference>
<accession>A0A2H1C156</accession>
<dbReference type="Gene3D" id="3.90.1140.10">
    <property type="entry name" value="Cyclic phosphodiesterase"/>
    <property type="match status" value="1"/>
</dbReference>
<sequence>MSSILNPRIFHTGKRHYRINPSRHDYSADLPIPVGCLEEGIQNDALPEYECGEQENLTIEQEDHHFICRLRVPPMFHGFLIGRKRMTLRNIEMEFSCQIKMPPASSDDCEILVKSNTELNIRNACRRIRWLEYTARSRSRPTHYISMSSDVFAIQSGFEAFREKALQLAAEDTVGDFRGVVPELFPSCEHLHFTFVTLLLADADEVSTACDLLKEFVQSDTAKSLCIEGPFRLTIQGLEFMNDDPSSVDVLYAKILPSSDEYRIQTFANALYTHFSNHNLVAGVVYRPDGNIRLHMTVMNSRHPTRNDEYAIRKPFNAVGLLREFGDFCFGKDVLFDRFELSVMKSSAKTENPLPNFVFHVQEGSDCPISVEACDANNI</sequence>
<dbReference type="GO" id="GO:0003723">
    <property type="term" value="F:RNA binding"/>
    <property type="evidence" value="ECO:0007669"/>
    <property type="project" value="UniProtKB-UniRule"/>
</dbReference>
<dbReference type="InterPro" id="IPR009210">
    <property type="entry name" value="ASCC1"/>
</dbReference>
<feature type="domain" description="K Homology" evidence="2">
    <location>
        <begin position="64"/>
        <end position="133"/>
    </location>
</feature>
<dbReference type="GO" id="GO:0006355">
    <property type="term" value="P:regulation of DNA-templated transcription"/>
    <property type="evidence" value="ECO:0007669"/>
    <property type="project" value="TreeGrafter"/>
</dbReference>
<dbReference type="PANTHER" id="PTHR13360">
    <property type="entry name" value="ACTIVATING SIGNAL COINTEGRATOR 1 COMPLEX SUBUNIT 1"/>
    <property type="match status" value="1"/>
</dbReference>
<evidence type="ECO:0000256" key="1">
    <source>
        <dbReference type="PROSITE-ProRule" id="PRU00117"/>
    </source>
</evidence>
<dbReference type="Pfam" id="PF10469">
    <property type="entry name" value="AKAP7_NLS"/>
    <property type="match status" value="1"/>
</dbReference>
<keyword evidence="5" id="KW-1185">Reference proteome</keyword>
<dbReference type="EMBL" id="JXXN02003609">
    <property type="protein sequence ID" value="THD21365.1"/>
    <property type="molecule type" value="Genomic_DNA"/>
</dbReference>